<evidence type="ECO:0000259" key="3">
    <source>
        <dbReference type="Pfam" id="PF03033"/>
    </source>
</evidence>
<reference evidence="5" key="1">
    <citation type="submission" date="2022-12" db="EMBL/GenBank/DDBJ databases">
        <authorList>
            <person name="Mo P."/>
        </authorList>
    </citation>
    <scope>NUCLEOTIDE SEQUENCE [LARGE SCALE GENOMIC DNA]</scope>
    <source>
        <strain evidence="5">HUAS 3-15</strain>
    </source>
</reference>
<proteinExistence type="predicted"/>
<dbReference type="Gene3D" id="3.40.50.2000">
    <property type="entry name" value="Glycogen Phosphorylase B"/>
    <property type="match status" value="1"/>
</dbReference>
<protein>
    <submittedName>
        <fullName evidence="4">Glycosyltransferase</fullName>
        <ecNumber evidence="4">2.4.-.-</ecNumber>
    </submittedName>
</protein>
<keyword evidence="4" id="KW-0328">Glycosyltransferase</keyword>
<feature type="region of interest" description="Disordered" evidence="2">
    <location>
        <begin position="62"/>
        <end position="81"/>
    </location>
</feature>
<dbReference type="PANTHER" id="PTHR48050:SF13">
    <property type="entry name" value="STEROL 3-BETA-GLUCOSYLTRANSFERASE UGT80A2"/>
    <property type="match status" value="1"/>
</dbReference>
<gene>
    <name evidence="4" type="ORF">O1G21_09065</name>
</gene>
<dbReference type="EC" id="2.4.-.-" evidence="4"/>
<dbReference type="Pfam" id="PF03033">
    <property type="entry name" value="Glyco_transf_28"/>
    <property type="match status" value="1"/>
</dbReference>
<keyword evidence="1 4" id="KW-0808">Transferase</keyword>
<accession>A0ABY7QGA5</accession>
<dbReference type="SUPFAM" id="SSF53756">
    <property type="entry name" value="UDP-Glycosyltransferase/glycogen phosphorylase"/>
    <property type="match status" value="1"/>
</dbReference>
<keyword evidence="5" id="KW-1185">Reference proteome</keyword>
<sequence>MATVGSRGDVAPFTGLGLRLRAAGHHVAGATHTTLAESVRAAGLEFRPLPVDPRAELASAEGRRLLRADSGPPWRQQRTDDRERMTDFIICHPSSEICSLNSLGQAPAR</sequence>
<dbReference type="InterPro" id="IPR004276">
    <property type="entry name" value="GlycoTrans_28_N"/>
</dbReference>
<dbReference type="Proteomes" id="UP001212821">
    <property type="component" value="Chromosome"/>
</dbReference>
<name>A0ABY7QGA5_9ACTN</name>
<feature type="domain" description="Glycosyltransferase family 28 N-terminal" evidence="3">
    <location>
        <begin position="1"/>
        <end position="68"/>
    </location>
</feature>
<dbReference type="GO" id="GO:0016757">
    <property type="term" value="F:glycosyltransferase activity"/>
    <property type="evidence" value="ECO:0007669"/>
    <property type="project" value="UniProtKB-KW"/>
</dbReference>
<evidence type="ECO:0000256" key="1">
    <source>
        <dbReference type="ARBA" id="ARBA00022679"/>
    </source>
</evidence>
<dbReference type="PANTHER" id="PTHR48050">
    <property type="entry name" value="STEROL 3-BETA-GLUCOSYLTRANSFERASE"/>
    <property type="match status" value="1"/>
</dbReference>
<evidence type="ECO:0000256" key="2">
    <source>
        <dbReference type="SAM" id="MobiDB-lite"/>
    </source>
</evidence>
<organism evidence="4 5">
    <name type="scientific">Kitasatospora cathayae</name>
    <dbReference type="NCBI Taxonomy" id="3004092"/>
    <lineage>
        <taxon>Bacteria</taxon>
        <taxon>Bacillati</taxon>
        <taxon>Actinomycetota</taxon>
        <taxon>Actinomycetes</taxon>
        <taxon>Kitasatosporales</taxon>
        <taxon>Streptomycetaceae</taxon>
        <taxon>Kitasatospora</taxon>
    </lineage>
</organism>
<dbReference type="EMBL" id="CP115450">
    <property type="protein sequence ID" value="WBP91527.1"/>
    <property type="molecule type" value="Genomic_DNA"/>
</dbReference>
<evidence type="ECO:0000313" key="5">
    <source>
        <dbReference type="Proteomes" id="UP001212821"/>
    </source>
</evidence>
<evidence type="ECO:0000313" key="4">
    <source>
        <dbReference type="EMBL" id="WBP91527.1"/>
    </source>
</evidence>
<dbReference type="InterPro" id="IPR050426">
    <property type="entry name" value="Glycosyltransferase_28"/>
</dbReference>